<dbReference type="PANTHER" id="PTHR30489:SF0">
    <property type="entry name" value="LIPOPROTEIN-RELEASING SYSTEM TRANSMEMBRANE PROTEIN LOLE"/>
    <property type="match status" value="1"/>
</dbReference>
<keyword evidence="5 7" id="KW-1133">Transmembrane helix</keyword>
<dbReference type="PANTHER" id="PTHR30489">
    <property type="entry name" value="LIPOPROTEIN-RELEASING SYSTEM TRANSMEMBRANE PROTEIN LOLE"/>
    <property type="match status" value="1"/>
</dbReference>
<evidence type="ECO:0000259" key="8">
    <source>
        <dbReference type="Pfam" id="PF02687"/>
    </source>
</evidence>
<keyword evidence="3" id="KW-1003">Cell membrane</keyword>
<comment type="subcellular location">
    <subcellularLocation>
        <location evidence="1">Cell membrane</location>
        <topology evidence="1">Multi-pass membrane protein</topology>
    </subcellularLocation>
</comment>
<feature type="domain" description="ABC3 transporter permease C-terminal" evidence="8">
    <location>
        <begin position="287"/>
        <end position="404"/>
    </location>
</feature>
<name>A0A2R8C1D5_9RHOB</name>
<keyword evidence="10" id="KW-1185">Reference proteome</keyword>
<evidence type="ECO:0000256" key="1">
    <source>
        <dbReference type="ARBA" id="ARBA00004651"/>
    </source>
</evidence>
<dbReference type="Proteomes" id="UP000244912">
    <property type="component" value="Unassembled WGS sequence"/>
</dbReference>
<protein>
    <recommendedName>
        <fullName evidence="8">ABC3 transporter permease C-terminal domain-containing protein</fullName>
    </recommendedName>
</protein>
<keyword evidence="6 7" id="KW-0472">Membrane</keyword>
<evidence type="ECO:0000256" key="5">
    <source>
        <dbReference type="ARBA" id="ARBA00022989"/>
    </source>
</evidence>
<evidence type="ECO:0000256" key="6">
    <source>
        <dbReference type="ARBA" id="ARBA00023136"/>
    </source>
</evidence>
<organism evidence="9 10">
    <name type="scientific">Palleronia abyssalis</name>
    <dbReference type="NCBI Taxonomy" id="1501240"/>
    <lineage>
        <taxon>Bacteria</taxon>
        <taxon>Pseudomonadati</taxon>
        <taxon>Pseudomonadota</taxon>
        <taxon>Alphaproteobacteria</taxon>
        <taxon>Rhodobacterales</taxon>
        <taxon>Roseobacteraceae</taxon>
        <taxon>Palleronia</taxon>
    </lineage>
</organism>
<gene>
    <name evidence="9" type="ORF">PAA8504_04056</name>
</gene>
<dbReference type="InterPro" id="IPR051447">
    <property type="entry name" value="Lipoprotein-release_system"/>
</dbReference>
<evidence type="ECO:0000256" key="4">
    <source>
        <dbReference type="ARBA" id="ARBA00022692"/>
    </source>
</evidence>
<feature type="transmembrane region" description="Helical" evidence="7">
    <location>
        <begin position="329"/>
        <end position="356"/>
    </location>
</feature>
<dbReference type="RefSeq" id="WP_108895908.1">
    <property type="nucleotide sequence ID" value="NZ_ONZF01000015.1"/>
</dbReference>
<evidence type="ECO:0000313" key="9">
    <source>
        <dbReference type="EMBL" id="SPJ26200.1"/>
    </source>
</evidence>
<dbReference type="InterPro" id="IPR003838">
    <property type="entry name" value="ABC3_permease_C"/>
</dbReference>
<feature type="transmembrane region" description="Helical" evidence="7">
    <location>
        <begin position="376"/>
        <end position="401"/>
    </location>
</feature>
<dbReference type="AlphaFoldDB" id="A0A2R8C1D5"/>
<evidence type="ECO:0000256" key="7">
    <source>
        <dbReference type="SAM" id="Phobius"/>
    </source>
</evidence>
<comment type="similarity">
    <text evidence="2">Belongs to the ABC-4 integral membrane protein family. LolC/E subfamily.</text>
</comment>
<reference evidence="9 10" key="1">
    <citation type="submission" date="2018-03" db="EMBL/GenBank/DDBJ databases">
        <authorList>
            <person name="Keele B.F."/>
        </authorList>
    </citation>
    <scope>NUCLEOTIDE SEQUENCE [LARGE SCALE GENOMIC DNA]</scope>
    <source>
        <strain evidence="9 10">CECT 8504</strain>
    </source>
</reference>
<evidence type="ECO:0000313" key="10">
    <source>
        <dbReference type="Proteomes" id="UP000244912"/>
    </source>
</evidence>
<accession>A0A2R8C1D5</accession>
<proteinExistence type="inferred from homology"/>
<feature type="transmembrane region" description="Helical" evidence="7">
    <location>
        <begin position="283"/>
        <end position="308"/>
    </location>
</feature>
<dbReference type="Pfam" id="PF02687">
    <property type="entry name" value="FtsX"/>
    <property type="match status" value="1"/>
</dbReference>
<evidence type="ECO:0000256" key="3">
    <source>
        <dbReference type="ARBA" id="ARBA00022475"/>
    </source>
</evidence>
<sequence>MPRGYGGTKGVRRPGVALALHFAFADLWHDRKLSVLGVILLAALLAPPVVLHTLQVGLVETWARDLAADLRNREVVIVGEHQVDADLLAALRAWPETGFAVPEPSFFVTTQTARLVGGRGSSVPLDMRTTSPGDPVLARADLPPPGQAGLILSARAAAELKADPGSEISILLQRTPTGGAVERREVILPVAGILPEAHWPGRTGFVSEGALLGFGDYLTFSSDTPDYRAPEDDERWQSLRIYAPEVSQAPALRDRLQNAGFETRLMTDQVDRILRLETGLRQLFGLVLSLSALAFVATTILIQWLSVLRKRRDFALMAVLGMSRRETATFPLVQGATMTAIAAALALGLAAAMGGSVEAMAQGYLAQPTEIVRPNLIPLLAGALGAVALGGLAGAVAVVRLGRLDVSRALRGD</sequence>
<dbReference type="OrthoDB" id="7691572at2"/>
<keyword evidence="4 7" id="KW-0812">Transmembrane</keyword>
<dbReference type="GO" id="GO:0044874">
    <property type="term" value="P:lipoprotein localization to outer membrane"/>
    <property type="evidence" value="ECO:0007669"/>
    <property type="project" value="TreeGrafter"/>
</dbReference>
<evidence type="ECO:0000256" key="2">
    <source>
        <dbReference type="ARBA" id="ARBA00005236"/>
    </source>
</evidence>
<dbReference type="GO" id="GO:0098797">
    <property type="term" value="C:plasma membrane protein complex"/>
    <property type="evidence" value="ECO:0007669"/>
    <property type="project" value="TreeGrafter"/>
</dbReference>
<dbReference type="EMBL" id="ONZF01000015">
    <property type="protein sequence ID" value="SPJ26200.1"/>
    <property type="molecule type" value="Genomic_DNA"/>
</dbReference>